<comment type="caution">
    <text evidence="2">The sequence shown here is derived from an EMBL/GenBank/DDBJ whole genome shotgun (WGS) entry which is preliminary data.</text>
</comment>
<feature type="transmembrane region" description="Helical" evidence="1">
    <location>
        <begin position="280"/>
        <end position="301"/>
    </location>
</feature>
<name>A0A972G954_9GAMM</name>
<keyword evidence="1" id="KW-0812">Transmembrane</keyword>
<dbReference type="SUPFAM" id="SSF103190">
    <property type="entry name" value="Sensory domain-like"/>
    <property type="match status" value="1"/>
</dbReference>
<dbReference type="Gene3D" id="3.30.450.20">
    <property type="entry name" value="PAS domain"/>
    <property type="match status" value="1"/>
</dbReference>
<evidence type="ECO:0000313" key="3">
    <source>
        <dbReference type="Proteomes" id="UP000737113"/>
    </source>
</evidence>
<dbReference type="CDD" id="cd18773">
    <property type="entry name" value="PDC1_HK_sensor"/>
    <property type="match status" value="1"/>
</dbReference>
<dbReference type="Proteomes" id="UP000737113">
    <property type="component" value="Unassembled WGS sequence"/>
</dbReference>
<sequence>MAAMSYLSVIERYHEFEPLVHELLESILTGIGDPQLFHEGQMDLKAVADVAGSYPFVELIYLLDSDGRQVSQNIALVNRKIKLIPQGRNADRSQRPYFLNLEDEAGGYVTRPYLSHATGGLCISASRAIYRQDAQLGILVVDVNLTRLIEFMMGDSARRRVTPLFKGVYATIVLGLFVLVALLLTTALTDIYQLLTTAREHQDPLQPFGIIIFITLALAIFDLGKTILEEEVLMHKDIFRHSSTRRTITRFVATILIAISIEALLTMFKASLGEKQYVEPAIWMMLAVVGLLVGLGAYVYLGAKAEWLLIKTAAYKSSRGSPGSQV</sequence>
<organism evidence="2 3">
    <name type="scientific">Shewanella salipaludis</name>
    <dbReference type="NCBI Taxonomy" id="2723052"/>
    <lineage>
        <taxon>Bacteria</taxon>
        <taxon>Pseudomonadati</taxon>
        <taxon>Pseudomonadota</taxon>
        <taxon>Gammaproteobacteria</taxon>
        <taxon>Alteromonadales</taxon>
        <taxon>Shewanellaceae</taxon>
        <taxon>Shewanella</taxon>
    </lineage>
</organism>
<feature type="transmembrane region" description="Helical" evidence="1">
    <location>
        <begin position="248"/>
        <end position="268"/>
    </location>
</feature>
<reference evidence="2" key="1">
    <citation type="submission" date="2020-04" db="EMBL/GenBank/DDBJ databases">
        <title>Description of Shewanella salipaludis sp. nov., isolated from a salt marsh.</title>
        <authorList>
            <person name="Park S."/>
            <person name="Yoon J.-H."/>
        </authorList>
    </citation>
    <scope>NUCLEOTIDE SEQUENCE</scope>
    <source>
        <strain evidence="2">SHSM-M6</strain>
    </source>
</reference>
<accession>A0A972G954</accession>
<keyword evidence="1" id="KW-1133">Transmembrane helix</keyword>
<dbReference type="AlphaFoldDB" id="A0A972G954"/>
<dbReference type="InterPro" id="IPR029151">
    <property type="entry name" value="Sensor-like_sf"/>
</dbReference>
<keyword evidence="1" id="KW-0472">Membrane</keyword>
<evidence type="ECO:0000256" key="1">
    <source>
        <dbReference type="SAM" id="Phobius"/>
    </source>
</evidence>
<keyword evidence="3" id="KW-1185">Reference proteome</keyword>
<gene>
    <name evidence="2" type="ORF">HC757_16905</name>
</gene>
<dbReference type="EMBL" id="JAAXYH010000017">
    <property type="protein sequence ID" value="NMH66840.1"/>
    <property type="molecule type" value="Genomic_DNA"/>
</dbReference>
<dbReference type="RefSeq" id="WP_169565567.1">
    <property type="nucleotide sequence ID" value="NZ_JAAXYH010000017.1"/>
</dbReference>
<protein>
    <submittedName>
        <fullName evidence="2">General glycosylation pathway protein</fullName>
    </submittedName>
</protein>
<feature type="transmembrane region" description="Helical" evidence="1">
    <location>
        <begin position="168"/>
        <end position="188"/>
    </location>
</feature>
<proteinExistence type="predicted"/>
<evidence type="ECO:0000313" key="2">
    <source>
        <dbReference type="EMBL" id="NMH66840.1"/>
    </source>
</evidence>
<feature type="transmembrane region" description="Helical" evidence="1">
    <location>
        <begin position="208"/>
        <end position="228"/>
    </location>
</feature>